<organism evidence="1">
    <name type="scientific">Darwinula stevensoni</name>
    <dbReference type="NCBI Taxonomy" id="69355"/>
    <lineage>
        <taxon>Eukaryota</taxon>
        <taxon>Metazoa</taxon>
        <taxon>Ecdysozoa</taxon>
        <taxon>Arthropoda</taxon>
        <taxon>Crustacea</taxon>
        <taxon>Oligostraca</taxon>
        <taxon>Ostracoda</taxon>
        <taxon>Podocopa</taxon>
        <taxon>Podocopida</taxon>
        <taxon>Darwinulocopina</taxon>
        <taxon>Darwinuloidea</taxon>
        <taxon>Darwinulidae</taxon>
        <taxon>Darwinula</taxon>
    </lineage>
</organism>
<dbReference type="EMBL" id="CAJPEV010001471">
    <property type="protein sequence ID" value="CAG0892850.1"/>
    <property type="molecule type" value="Genomic_DNA"/>
</dbReference>
<keyword evidence="2" id="KW-1185">Reference proteome</keyword>
<dbReference type="Proteomes" id="UP000677054">
    <property type="component" value="Unassembled WGS sequence"/>
</dbReference>
<dbReference type="AlphaFoldDB" id="A0A7R8XBH0"/>
<reference evidence="1" key="1">
    <citation type="submission" date="2020-11" db="EMBL/GenBank/DDBJ databases">
        <authorList>
            <person name="Tran Van P."/>
        </authorList>
    </citation>
    <scope>NUCLEOTIDE SEQUENCE</scope>
</reference>
<proteinExistence type="predicted"/>
<evidence type="ECO:0000313" key="1">
    <source>
        <dbReference type="EMBL" id="CAD7247496.1"/>
    </source>
</evidence>
<sequence length="259" mass="29424">MQCREELDQAILPSLRHPLHPLRAPCLIECEGPNRFQLLICRKGIEREYPAWQAPRDKYGRACGRMAGDVGLGRLTLGSNVAAIGGPLSEGLVICPSRVSNDSYLNLEVLTNAYDTHHELNDHTKRSRPRKRRDAVHKLLFFSLELLTHGLLRLLLPPQSHLIPLIFQAKDFPCHLKQLSPLLNSLLHLLSRFEVPHTPEVCLILLVLLRVEDVFKEDLETLHVEHKALFLVLVIHGYFCLFEDLLDGLHNATSEMKAI</sequence>
<accession>A0A7R8XBH0</accession>
<protein>
    <submittedName>
        <fullName evidence="1">Uncharacterized protein</fullName>
    </submittedName>
</protein>
<name>A0A7R8XBH0_9CRUS</name>
<evidence type="ECO:0000313" key="2">
    <source>
        <dbReference type="Proteomes" id="UP000677054"/>
    </source>
</evidence>
<dbReference type="EMBL" id="LR900988">
    <property type="protein sequence ID" value="CAD7247496.1"/>
    <property type="molecule type" value="Genomic_DNA"/>
</dbReference>
<gene>
    <name evidence="1" type="ORF">DSTB1V02_LOCUS7327</name>
</gene>